<name>A0A4R5Q734_9PROT</name>
<dbReference type="EMBL" id="SMSJ01000102">
    <property type="protein sequence ID" value="TDH58680.1"/>
    <property type="molecule type" value="Genomic_DNA"/>
</dbReference>
<dbReference type="PANTHER" id="PTHR12526">
    <property type="entry name" value="GLYCOSYLTRANSFERASE"/>
    <property type="match status" value="1"/>
</dbReference>
<organism evidence="3 4">
    <name type="scientific">Dankookia rubra</name>
    <dbReference type="NCBI Taxonomy" id="1442381"/>
    <lineage>
        <taxon>Bacteria</taxon>
        <taxon>Pseudomonadati</taxon>
        <taxon>Pseudomonadota</taxon>
        <taxon>Alphaproteobacteria</taxon>
        <taxon>Acetobacterales</taxon>
        <taxon>Roseomonadaceae</taxon>
        <taxon>Dankookia</taxon>
    </lineage>
</organism>
<evidence type="ECO:0000259" key="2">
    <source>
        <dbReference type="Pfam" id="PF11997"/>
    </source>
</evidence>
<feature type="domain" description="DUF3492" evidence="2">
    <location>
        <begin position="16"/>
        <end position="287"/>
    </location>
</feature>
<sequence>MRLTTHSRTRGSTKEADVCLILEGAYPFIAGGVSSWTHDLIKAHSDLTFHLVALSADETPKPLRFDLPPNVIQMTEIALQQSERRPANGKAVERMISEIEGPLTRLFAKGGIEDFRGVLAALRRHPRAATRAALMNSEAAFEMLQHMYEASVPGSSFLNYFWSWRSLAGGLFSVLLAELPRARVYHTISTGYAGLLMARAVLETGRPGLLTEHGIYTNERRVEIAMADWLADKVPGSFGIEARRRDLRDVWIEAFIGYSRACYEACSTITTLYTGNQVLQLRDGAPQDRLAVIPNGIDYDGLSAIQRDVSPRPPTVALIGRAVPIKDVKTYIRAAAILRDMVPGVRVLLLGPTDEDPAYFKECVDMVSHLGLRGTFEFTGRVRLHDYLGRVDVIALTSISEAQPLVLLEAGAAGVPSVATDVGSCRDIIEGRADEDPPLGPGGFVTPLANPLETAQRLADLLLDPALRTRCGETIRLRTERYYNKKVVDRIYRELYDAHLCLPNRSSVLAAA</sequence>
<evidence type="ECO:0000313" key="3">
    <source>
        <dbReference type="EMBL" id="TDH58680.1"/>
    </source>
</evidence>
<dbReference type="Pfam" id="PF11997">
    <property type="entry name" value="DUF3492"/>
    <property type="match status" value="1"/>
</dbReference>
<dbReference type="Gene3D" id="3.40.50.2000">
    <property type="entry name" value="Glycogen Phosphorylase B"/>
    <property type="match status" value="2"/>
</dbReference>
<dbReference type="SUPFAM" id="SSF53756">
    <property type="entry name" value="UDP-Glycosyltransferase/glycogen phosphorylase"/>
    <property type="match status" value="1"/>
</dbReference>
<gene>
    <name evidence="3" type="ORF">E2C06_31280</name>
</gene>
<evidence type="ECO:0000259" key="1">
    <source>
        <dbReference type="Pfam" id="PF00534"/>
    </source>
</evidence>
<protein>
    <submittedName>
        <fullName evidence="3">DUF3492 domain-containing protein</fullName>
    </submittedName>
</protein>
<dbReference type="OrthoDB" id="5443996at2"/>
<comment type="caution">
    <text evidence="3">The sequence shown here is derived from an EMBL/GenBank/DDBJ whole genome shotgun (WGS) entry which is preliminary data.</text>
</comment>
<accession>A0A4R5Q734</accession>
<proteinExistence type="predicted"/>
<keyword evidence="4" id="KW-1185">Reference proteome</keyword>
<reference evidence="3 4" key="1">
    <citation type="journal article" date="2016" name="J. Microbiol.">
        <title>Dankookia rubra gen. nov., sp. nov., an alphaproteobacterium isolated from sediment of a shallow stream.</title>
        <authorList>
            <person name="Kim W.H."/>
            <person name="Kim D.H."/>
            <person name="Kang K."/>
            <person name="Ahn T.Y."/>
        </authorList>
    </citation>
    <scope>NUCLEOTIDE SEQUENCE [LARGE SCALE GENOMIC DNA]</scope>
    <source>
        <strain evidence="3 4">JCM30602</strain>
    </source>
</reference>
<dbReference type="InterPro" id="IPR001296">
    <property type="entry name" value="Glyco_trans_1"/>
</dbReference>
<feature type="domain" description="Glycosyl transferase family 1" evidence="1">
    <location>
        <begin position="312"/>
        <end position="476"/>
    </location>
</feature>
<dbReference type="AlphaFoldDB" id="A0A4R5Q734"/>
<dbReference type="InterPro" id="IPR022622">
    <property type="entry name" value="DUF3492"/>
</dbReference>
<dbReference type="GO" id="GO:0016757">
    <property type="term" value="F:glycosyltransferase activity"/>
    <property type="evidence" value="ECO:0007669"/>
    <property type="project" value="InterPro"/>
</dbReference>
<dbReference type="PANTHER" id="PTHR12526:SF608">
    <property type="entry name" value="PELF"/>
    <property type="match status" value="1"/>
</dbReference>
<dbReference type="RefSeq" id="WP_133292493.1">
    <property type="nucleotide sequence ID" value="NZ_SMSJ01000102.1"/>
</dbReference>
<evidence type="ECO:0000313" key="4">
    <source>
        <dbReference type="Proteomes" id="UP000295096"/>
    </source>
</evidence>
<dbReference type="Pfam" id="PF00534">
    <property type="entry name" value="Glycos_transf_1"/>
    <property type="match status" value="1"/>
</dbReference>
<dbReference type="Proteomes" id="UP000295096">
    <property type="component" value="Unassembled WGS sequence"/>
</dbReference>
<dbReference type="InterPro" id="IPR047691">
    <property type="entry name" value="PelF-like"/>
</dbReference>
<dbReference type="NCBIfam" id="NF038011">
    <property type="entry name" value="PelF"/>
    <property type="match status" value="1"/>
</dbReference>